<name>A0AC59ZCT9_RANTA</name>
<reference evidence="1" key="2">
    <citation type="submission" date="2025-03" db="EMBL/GenBank/DDBJ databases">
        <authorList>
            <consortium name="ELIXIR-Norway"/>
            <consortium name="Elixir Norway"/>
        </authorList>
    </citation>
    <scope>NUCLEOTIDE SEQUENCE</scope>
</reference>
<protein>
    <submittedName>
        <fullName evidence="1">Uncharacterized protein</fullName>
    </submittedName>
</protein>
<gene>
    <name evidence="1" type="ORF">MRATA1EN22A_LOCUS16413</name>
</gene>
<dbReference type="Proteomes" id="UP001162501">
    <property type="component" value="Chromosome 27"/>
</dbReference>
<evidence type="ECO:0000313" key="2">
    <source>
        <dbReference type="Proteomes" id="UP001162501"/>
    </source>
</evidence>
<organism evidence="1 2">
    <name type="scientific">Rangifer tarandus platyrhynchus</name>
    <name type="common">Svalbard reindeer</name>
    <dbReference type="NCBI Taxonomy" id="3082113"/>
    <lineage>
        <taxon>Eukaryota</taxon>
        <taxon>Metazoa</taxon>
        <taxon>Chordata</taxon>
        <taxon>Craniata</taxon>
        <taxon>Vertebrata</taxon>
        <taxon>Euteleostomi</taxon>
        <taxon>Mammalia</taxon>
        <taxon>Eutheria</taxon>
        <taxon>Laurasiatheria</taxon>
        <taxon>Artiodactyla</taxon>
        <taxon>Ruminantia</taxon>
        <taxon>Pecora</taxon>
        <taxon>Cervidae</taxon>
        <taxon>Odocoileinae</taxon>
        <taxon>Rangifer</taxon>
    </lineage>
</organism>
<reference evidence="1" key="1">
    <citation type="submission" date="2023-05" db="EMBL/GenBank/DDBJ databases">
        <authorList>
            <consortium name="ELIXIR-Norway"/>
        </authorList>
    </citation>
    <scope>NUCLEOTIDE SEQUENCE</scope>
</reference>
<proteinExistence type="predicted"/>
<sequence length="118" mass="13497">MQHYYGETQFFHDFACLSKKVFPYFHLPNLTSMHLTDGLNPEIHLPGCLEIVFSFPTPVVYYRERGTDTELIVSTWFSSYLVTRPLSVGLPALFFPYSTSSSLVIDSSSQHINQKTVL</sequence>
<accession>A0AC59ZCT9</accession>
<dbReference type="EMBL" id="OX596111">
    <property type="protein sequence ID" value="CAN0357723.1"/>
    <property type="molecule type" value="Genomic_DNA"/>
</dbReference>
<evidence type="ECO:0000313" key="1">
    <source>
        <dbReference type="EMBL" id="CAN0357723.1"/>
    </source>
</evidence>